<evidence type="ECO:0000313" key="1">
    <source>
        <dbReference type="EMBL" id="RJT26915.1"/>
    </source>
</evidence>
<dbReference type="OrthoDB" id="7064770at2"/>
<dbReference type="NCBIfam" id="TIGR01563">
    <property type="entry name" value="gp16_SPP1"/>
    <property type="match status" value="1"/>
</dbReference>
<gene>
    <name evidence="1" type="ORF">D6029_03775</name>
</gene>
<dbReference type="AlphaFoldDB" id="A0A3A5JXR6"/>
<accession>A0A3A5JXR6</accession>
<keyword evidence="2" id="KW-1185">Reference proteome</keyword>
<proteinExistence type="predicted"/>
<dbReference type="InterPro" id="IPR008767">
    <property type="entry name" value="Phage_SPP1_head-tail_adaptor"/>
</dbReference>
<dbReference type="EMBL" id="QZWH01000006">
    <property type="protein sequence ID" value="RJT26915.1"/>
    <property type="molecule type" value="Genomic_DNA"/>
</dbReference>
<reference evidence="1 2" key="1">
    <citation type="submission" date="2018-09" db="EMBL/GenBank/DDBJ databases">
        <title>Draft genome sequence of Buttiauxella izardii CCUG 35510T.</title>
        <authorList>
            <person name="Salva-Serra F."/>
            <person name="Marathe N."/>
            <person name="Moore E."/>
            <person name="Stadler-Svensson L."/>
            <person name="Engstrom-Jakobsson H."/>
        </authorList>
    </citation>
    <scope>NUCLEOTIDE SEQUENCE [LARGE SCALE GENOMIC DNA]</scope>
    <source>
        <strain evidence="1 2">CCUG 35510</strain>
    </source>
</reference>
<evidence type="ECO:0000313" key="2">
    <source>
        <dbReference type="Proteomes" id="UP000276295"/>
    </source>
</evidence>
<protein>
    <submittedName>
        <fullName evidence="1">Head-tail adaptor protein</fullName>
    </submittedName>
</protein>
<dbReference type="Pfam" id="PF05521">
    <property type="entry name" value="Phage_HCP"/>
    <property type="match status" value="1"/>
</dbReference>
<comment type="caution">
    <text evidence="1">The sequence shown here is derived from an EMBL/GenBank/DDBJ whole genome shotgun (WGS) entry which is preliminary data.</text>
</comment>
<dbReference type="Proteomes" id="UP000276295">
    <property type="component" value="Unassembled WGS sequence"/>
</dbReference>
<dbReference type="RefSeq" id="WP_120063485.1">
    <property type="nucleotide sequence ID" value="NZ_QZWH01000006.1"/>
</dbReference>
<organism evidence="1 2">
    <name type="scientific">Buttiauxella izardii</name>
    <dbReference type="NCBI Taxonomy" id="82991"/>
    <lineage>
        <taxon>Bacteria</taxon>
        <taxon>Pseudomonadati</taxon>
        <taxon>Pseudomonadota</taxon>
        <taxon>Gammaproteobacteria</taxon>
        <taxon>Enterobacterales</taxon>
        <taxon>Enterobacteriaceae</taxon>
        <taxon>Buttiauxella</taxon>
    </lineage>
</organism>
<dbReference type="Gene3D" id="2.40.10.270">
    <property type="entry name" value="Bacteriophage SPP1 head-tail adaptor protein"/>
    <property type="match status" value="1"/>
</dbReference>
<sequence length="137" mass="15495">MKLRQAQTSATYILPDPGELDTRVTIRMRVDQPAADFGTTPEYPVKYPVWAKVRQTSATTLQETAQTDNAITHYITVRWRRGITSDYEVVMGATVLRVRRSRDLNNKRRFLLLECTELGELTENAGGGSNGDTLFSR</sequence>
<name>A0A3A5JXR6_9ENTR</name>
<dbReference type="InterPro" id="IPR038666">
    <property type="entry name" value="SSP1_head-tail_sf"/>
</dbReference>